<sequence length="181" mass="20958">MDGQRVVVVVEEADVARHALQWAMRNFLRHGDWITLLHVFPASRSRKRQRHLRLKGFQLALSFRDLCSGISEAKVEIVVKEGEQAAVVVSLVNEMRASTLVLGLHEQSFLYKFTTPNLGIRNLNCRILAVKQHPAECMAFVSVEFSQVEIARLCIRPQKIPYRILPVCFWRKPRRRKRRAT</sequence>
<dbReference type="EMBL" id="GDJX01006276">
    <property type="protein sequence ID" value="JAT61660.1"/>
    <property type="molecule type" value="Transcribed_RNA"/>
</dbReference>
<name>A0A1D1Z438_9ARAE</name>
<dbReference type="InterPro" id="IPR014729">
    <property type="entry name" value="Rossmann-like_a/b/a_fold"/>
</dbReference>
<gene>
    <name evidence="2" type="primary">SPAC167.05_3</name>
    <name evidence="2" type="ORF">g.23992</name>
</gene>
<dbReference type="SUPFAM" id="SSF52402">
    <property type="entry name" value="Adenine nucleotide alpha hydrolases-like"/>
    <property type="match status" value="1"/>
</dbReference>
<feature type="domain" description="UspA" evidence="1">
    <location>
        <begin position="4"/>
        <end position="113"/>
    </location>
</feature>
<accession>A0A1D1Z438</accession>
<dbReference type="PANTHER" id="PTHR47848:SF1">
    <property type="entry name" value="ADENINE NUCLEOTIDE ALPHA HYDROLASES-LIKE SUPERFAMILY PROTEIN"/>
    <property type="match status" value="1"/>
</dbReference>
<dbReference type="Pfam" id="PF00582">
    <property type="entry name" value="Usp"/>
    <property type="match status" value="1"/>
</dbReference>
<evidence type="ECO:0000313" key="2">
    <source>
        <dbReference type="EMBL" id="JAT61660.1"/>
    </source>
</evidence>
<dbReference type="AlphaFoldDB" id="A0A1D1Z438"/>
<dbReference type="InterPro" id="IPR006016">
    <property type="entry name" value="UspA"/>
</dbReference>
<dbReference type="Gene3D" id="3.40.50.620">
    <property type="entry name" value="HUPs"/>
    <property type="match status" value="1"/>
</dbReference>
<dbReference type="PANTHER" id="PTHR47848">
    <property type="entry name" value="ADENINE NUCLEOTIDE ALPHA HYDROLASES-LIKE SUPERFAMILY PROTEIN"/>
    <property type="match status" value="1"/>
</dbReference>
<evidence type="ECO:0000259" key="1">
    <source>
        <dbReference type="Pfam" id="PF00582"/>
    </source>
</evidence>
<protein>
    <submittedName>
        <fullName evidence="2">Uncharacterized protein C167.05</fullName>
    </submittedName>
</protein>
<reference evidence="2" key="1">
    <citation type="submission" date="2015-07" db="EMBL/GenBank/DDBJ databases">
        <title>Transcriptome Assembly of Anthurium amnicola.</title>
        <authorList>
            <person name="Suzuki J."/>
        </authorList>
    </citation>
    <scope>NUCLEOTIDE SEQUENCE</scope>
</reference>
<organism evidence="2">
    <name type="scientific">Anthurium amnicola</name>
    <dbReference type="NCBI Taxonomy" id="1678845"/>
    <lineage>
        <taxon>Eukaryota</taxon>
        <taxon>Viridiplantae</taxon>
        <taxon>Streptophyta</taxon>
        <taxon>Embryophyta</taxon>
        <taxon>Tracheophyta</taxon>
        <taxon>Spermatophyta</taxon>
        <taxon>Magnoliopsida</taxon>
        <taxon>Liliopsida</taxon>
        <taxon>Araceae</taxon>
        <taxon>Pothoideae</taxon>
        <taxon>Potheae</taxon>
        <taxon>Anthurium</taxon>
    </lineage>
</organism>
<proteinExistence type="predicted"/>